<dbReference type="Proteomes" id="UP000620124">
    <property type="component" value="Unassembled WGS sequence"/>
</dbReference>
<gene>
    <name evidence="1" type="ORF">MVEN_01449300</name>
</gene>
<comment type="caution">
    <text evidence="1">The sequence shown here is derived from an EMBL/GenBank/DDBJ whole genome shotgun (WGS) entry which is preliminary data.</text>
</comment>
<accession>A0A8H6XRZ5</accession>
<evidence type="ECO:0000313" key="1">
    <source>
        <dbReference type="EMBL" id="KAF7346965.1"/>
    </source>
</evidence>
<dbReference type="EMBL" id="JACAZI010000012">
    <property type="protein sequence ID" value="KAF7346965.1"/>
    <property type="molecule type" value="Genomic_DNA"/>
</dbReference>
<organism evidence="1 2">
    <name type="scientific">Mycena venus</name>
    <dbReference type="NCBI Taxonomy" id="2733690"/>
    <lineage>
        <taxon>Eukaryota</taxon>
        <taxon>Fungi</taxon>
        <taxon>Dikarya</taxon>
        <taxon>Basidiomycota</taxon>
        <taxon>Agaricomycotina</taxon>
        <taxon>Agaricomycetes</taxon>
        <taxon>Agaricomycetidae</taxon>
        <taxon>Agaricales</taxon>
        <taxon>Marasmiineae</taxon>
        <taxon>Mycenaceae</taxon>
        <taxon>Mycena</taxon>
    </lineage>
</organism>
<name>A0A8H6XRZ5_9AGAR</name>
<proteinExistence type="predicted"/>
<dbReference type="AlphaFoldDB" id="A0A8H6XRZ5"/>
<dbReference type="OrthoDB" id="3047558at2759"/>
<protein>
    <submittedName>
        <fullName evidence="1">Uncharacterized protein</fullName>
    </submittedName>
</protein>
<sequence>MSETGHPTPQRLTSSRTSAHIESAQWFGARRYRPCWNPLFLCMDATDVIATSLTHANCRLSTALSDHPPPPPSMSTRKDLCCSIGIHRAPAYLSKDEFTARMSALADALCAVPVVQKNLVKFDVITRTNILEGQGTAMQMSEPQPIVLFLHEYETGEHMVEVLADPNVQKLVAEAEEFGFQTGGTSFGVNVVTKMQRDTPGTNVHAFGICSAPPQVSAAQFTANFEAFIEKFLELPIVRKNFVKYTILFPQNVLDKEFQSLGLSAPTTPIAVTRGEAKNWDAVVEIAEDPEVREFMAGGVKDFVFQAESSFFASEIITKLSG</sequence>
<evidence type="ECO:0000313" key="2">
    <source>
        <dbReference type="Proteomes" id="UP000620124"/>
    </source>
</evidence>
<keyword evidence="2" id="KW-1185">Reference proteome</keyword>
<reference evidence="1" key="1">
    <citation type="submission" date="2020-05" db="EMBL/GenBank/DDBJ databases">
        <title>Mycena genomes resolve the evolution of fungal bioluminescence.</title>
        <authorList>
            <person name="Tsai I.J."/>
        </authorList>
    </citation>
    <scope>NUCLEOTIDE SEQUENCE</scope>
    <source>
        <strain evidence="1">CCC161011</strain>
    </source>
</reference>